<feature type="region of interest" description="Disordered" evidence="2">
    <location>
        <begin position="486"/>
        <end position="515"/>
    </location>
</feature>
<feature type="compositionally biased region" description="Low complexity" evidence="2">
    <location>
        <begin position="79"/>
        <end position="88"/>
    </location>
</feature>
<dbReference type="KEGG" id="vcn:VOLCADRAFT_93043"/>
<evidence type="ECO:0000313" key="3">
    <source>
        <dbReference type="EMBL" id="EFJ46582.1"/>
    </source>
</evidence>
<feature type="compositionally biased region" description="Low complexity" evidence="2">
    <location>
        <begin position="486"/>
        <end position="496"/>
    </location>
</feature>
<sequence>MSRRDGPPAAARPALLRQLTQVAKGPSVLPLPRTAQPRTRRCWGKVWSDGGGAASGNSKPAAMATVAGSNPQRRRRRPPAAAYSDLPAAAVPSARRRGVATPSCMDREVAHQATDASVGVVTAAADELFLLAAAAAAATAAADAVAVGNNVGGGGSGNAAPEDAVDLIVAPDAALRFAVLTEATTVLAGNVAEWLAAVVQGWRAAAAGLAELVQTGRRRSSSRRLQPSDTADLLQLESALVRACELHLLLYREREELERLRGELREGLEAASRVAAEAAEAASRAEAAAAAVQRAAAEQVMQMDMGFVVVAVSARGDSLQGQLLLVRDELKAVEERRISLRQENDKLSLELQLEAATALQGQQHTCRPPLPPPPPPPPQQQQQQRRRDPAEWCPSLRAPGRRPPRSAVAPPGLQCTTGTHVGVLPRSLTSPPPPPRSPSRLLSRPALGRRRCRRRHHDEVEVNGTNLNRAEAVAALWRQPPLPTTTATATATATTPFQPPARPRQSRGVHQGALSPAAAAVATVAAARPLGPAPPPPPPPPLVPGVGDFEVGLGPTDIRVQMRHVSQLAYDMPQLQQPLPGDLEARLLAHSLLHWLSQEVWRDPTQWLGGLRVKPPPDVGAASDPTDPRVAASFAELTRGIAATCERRQSSERDMAALPEQPQQMRLLFLCTSQPGLTYADGYGKINPDAAFLTCRHHAEAESNRTSVAIYTIHSKVVIVGAQTSDKQLPSQPPLLIFKSRSCRHAHCANQPAKAQVKKKEVLRHREGGQTLY</sequence>
<feature type="compositionally biased region" description="Pro residues" evidence="2">
    <location>
        <begin position="368"/>
        <end position="379"/>
    </location>
</feature>
<feature type="region of interest" description="Disordered" evidence="2">
    <location>
        <begin position="46"/>
        <end position="88"/>
    </location>
</feature>
<dbReference type="Proteomes" id="UP000001058">
    <property type="component" value="Unassembled WGS sequence"/>
</dbReference>
<feature type="coiled-coil region" evidence="1">
    <location>
        <begin position="323"/>
        <end position="350"/>
    </location>
</feature>
<dbReference type="GeneID" id="9628614"/>
<protein>
    <submittedName>
        <fullName evidence="3">Uncharacterized protein</fullName>
    </submittedName>
</protein>
<proteinExistence type="predicted"/>
<evidence type="ECO:0000256" key="2">
    <source>
        <dbReference type="SAM" id="MobiDB-lite"/>
    </source>
</evidence>
<dbReference type="EMBL" id="GL378350">
    <property type="protein sequence ID" value="EFJ46582.1"/>
    <property type="molecule type" value="Genomic_DNA"/>
</dbReference>
<feature type="region of interest" description="Disordered" evidence="2">
    <location>
        <begin position="358"/>
        <end position="459"/>
    </location>
</feature>
<dbReference type="OrthoDB" id="10682539at2759"/>
<reference evidence="3 4" key="1">
    <citation type="journal article" date="2010" name="Science">
        <title>Genomic analysis of organismal complexity in the multicellular green alga Volvox carteri.</title>
        <authorList>
            <person name="Prochnik S.E."/>
            <person name="Umen J."/>
            <person name="Nedelcu A.M."/>
            <person name="Hallmann A."/>
            <person name="Miller S.M."/>
            <person name="Nishii I."/>
            <person name="Ferris P."/>
            <person name="Kuo A."/>
            <person name="Mitros T."/>
            <person name="Fritz-Laylin L.K."/>
            <person name="Hellsten U."/>
            <person name="Chapman J."/>
            <person name="Simakov O."/>
            <person name="Rensing S.A."/>
            <person name="Terry A."/>
            <person name="Pangilinan J."/>
            <person name="Kapitonov V."/>
            <person name="Jurka J."/>
            <person name="Salamov A."/>
            <person name="Shapiro H."/>
            <person name="Schmutz J."/>
            <person name="Grimwood J."/>
            <person name="Lindquist E."/>
            <person name="Lucas S."/>
            <person name="Grigoriev I.V."/>
            <person name="Schmitt R."/>
            <person name="Kirk D."/>
            <person name="Rokhsar D.S."/>
        </authorList>
    </citation>
    <scope>NUCLEOTIDE SEQUENCE [LARGE SCALE GENOMIC DNA]</scope>
    <source>
        <strain evidence="4">f. Nagariensis / Eve</strain>
    </source>
</reference>
<organism evidence="4">
    <name type="scientific">Volvox carteri f. nagariensis</name>
    <dbReference type="NCBI Taxonomy" id="3068"/>
    <lineage>
        <taxon>Eukaryota</taxon>
        <taxon>Viridiplantae</taxon>
        <taxon>Chlorophyta</taxon>
        <taxon>core chlorophytes</taxon>
        <taxon>Chlorophyceae</taxon>
        <taxon>CS clade</taxon>
        <taxon>Chlamydomonadales</taxon>
        <taxon>Volvocaceae</taxon>
        <taxon>Volvox</taxon>
    </lineage>
</organism>
<dbReference type="AlphaFoldDB" id="D8U170"/>
<dbReference type="InParanoid" id="D8U170"/>
<evidence type="ECO:0000313" key="4">
    <source>
        <dbReference type="Proteomes" id="UP000001058"/>
    </source>
</evidence>
<gene>
    <name evidence="3" type="ORF">VOLCADRAFT_93043</name>
</gene>
<dbReference type="RefSeq" id="XP_002952439.1">
    <property type="nucleotide sequence ID" value="XM_002952393.1"/>
</dbReference>
<feature type="coiled-coil region" evidence="1">
    <location>
        <begin position="254"/>
        <end position="288"/>
    </location>
</feature>
<accession>D8U170</accession>
<keyword evidence="4" id="KW-1185">Reference proteome</keyword>
<feature type="compositionally biased region" description="Basic residues" evidence="2">
    <location>
        <begin position="447"/>
        <end position="456"/>
    </location>
</feature>
<evidence type="ECO:0000256" key="1">
    <source>
        <dbReference type="SAM" id="Coils"/>
    </source>
</evidence>
<name>D8U170_VOLCA</name>
<keyword evidence="1" id="KW-0175">Coiled coil</keyword>